<evidence type="ECO:0008006" key="5">
    <source>
        <dbReference type="Google" id="ProtNLM"/>
    </source>
</evidence>
<proteinExistence type="predicted"/>
<dbReference type="PANTHER" id="PTHR31956">
    <property type="entry name" value="NON-SPECIFIC PHOSPHOLIPASE C4-RELATED"/>
    <property type="match status" value="1"/>
</dbReference>
<keyword evidence="2" id="KW-0732">Signal</keyword>
<evidence type="ECO:0000256" key="1">
    <source>
        <dbReference type="ARBA" id="ARBA00022801"/>
    </source>
</evidence>
<protein>
    <recommendedName>
        <fullName evidence="5">Acid phosphatase</fullName>
    </recommendedName>
</protein>
<dbReference type="GO" id="GO:0009395">
    <property type="term" value="P:phospholipid catabolic process"/>
    <property type="evidence" value="ECO:0007669"/>
    <property type="project" value="TreeGrafter"/>
</dbReference>
<dbReference type="EMBL" id="JASUXU010000081">
    <property type="protein sequence ID" value="KAK0309570.1"/>
    <property type="molecule type" value="Genomic_DNA"/>
</dbReference>
<evidence type="ECO:0000313" key="3">
    <source>
        <dbReference type="EMBL" id="KAK0309570.1"/>
    </source>
</evidence>
<dbReference type="Proteomes" id="UP001168146">
    <property type="component" value="Unassembled WGS sequence"/>
</dbReference>
<feature type="signal peptide" evidence="2">
    <location>
        <begin position="1"/>
        <end position="16"/>
    </location>
</feature>
<organism evidence="3 4">
    <name type="scientific">Friedmanniomyces endolithicus</name>
    <dbReference type="NCBI Taxonomy" id="329885"/>
    <lineage>
        <taxon>Eukaryota</taxon>
        <taxon>Fungi</taxon>
        <taxon>Dikarya</taxon>
        <taxon>Ascomycota</taxon>
        <taxon>Pezizomycotina</taxon>
        <taxon>Dothideomycetes</taxon>
        <taxon>Dothideomycetidae</taxon>
        <taxon>Mycosphaerellales</taxon>
        <taxon>Teratosphaeriaceae</taxon>
        <taxon>Friedmanniomyces</taxon>
    </lineage>
</organism>
<dbReference type="InterPro" id="IPR007312">
    <property type="entry name" value="Phosphoesterase"/>
</dbReference>
<name>A0AAN6J6R4_9PEZI</name>
<dbReference type="GO" id="GO:0016788">
    <property type="term" value="F:hydrolase activity, acting on ester bonds"/>
    <property type="evidence" value="ECO:0007669"/>
    <property type="project" value="InterPro"/>
</dbReference>
<evidence type="ECO:0000313" key="4">
    <source>
        <dbReference type="Proteomes" id="UP001168146"/>
    </source>
</evidence>
<dbReference type="PANTHER" id="PTHR31956:SF8">
    <property type="entry name" value="ACID PHOSPHATASE PHOA (AFU_ORTHOLOGUE AFUA_1G03570)"/>
    <property type="match status" value="1"/>
</dbReference>
<comment type="caution">
    <text evidence="3">The sequence shown here is derived from an EMBL/GenBank/DDBJ whole genome shotgun (WGS) entry which is preliminary data.</text>
</comment>
<evidence type="ECO:0000256" key="2">
    <source>
        <dbReference type="SAM" id="SignalP"/>
    </source>
</evidence>
<gene>
    <name evidence="3" type="ORF">LTR82_015192</name>
</gene>
<keyword evidence="1" id="KW-0378">Hydrolase</keyword>
<reference evidence="3" key="1">
    <citation type="submission" date="2021-12" db="EMBL/GenBank/DDBJ databases">
        <title>Black yeast isolated from Biological Soil Crust.</title>
        <authorList>
            <person name="Kurbessoian T."/>
        </authorList>
    </citation>
    <scope>NUCLEOTIDE SEQUENCE</scope>
    <source>
        <strain evidence="3">CCFEE 5208</strain>
    </source>
</reference>
<accession>A0AAN6J6R4</accession>
<sequence>MNTLAIGALAVTGAVASWGPWGPQGQPEPDVNTATATASVYAAQATAATDAHDSSYVPGQSFCRFITIWLENTDYDKAAGDPNLAWLAQYGITLENYFGVTHPSEPNYVSAVGGGMRSLEKSDCEE</sequence>
<dbReference type="AlphaFoldDB" id="A0AAN6J6R4"/>
<feature type="chain" id="PRO_5042909381" description="Acid phosphatase" evidence="2">
    <location>
        <begin position="17"/>
        <end position="126"/>
    </location>
</feature>